<gene>
    <name evidence="3" type="ORF">ARN_27570</name>
</gene>
<dbReference type="Gene3D" id="1.10.260.40">
    <property type="entry name" value="lambda repressor-like DNA-binding domains"/>
    <property type="match status" value="1"/>
</dbReference>
<dbReference type="Pfam" id="PF16452">
    <property type="entry name" value="Phage_CI_C"/>
    <property type="match status" value="1"/>
</dbReference>
<dbReference type="GO" id="GO:0003677">
    <property type="term" value="F:DNA binding"/>
    <property type="evidence" value="ECO:0007669"/>
    <property type="project" value="InterPro"/>
</dbReference>
<name>D2U2D8_9GAMM</name>
<dbReference type="EMBL" id="FN545250">
    <property type="protein sequence ID" value="CBA75176.1"/>
    <property type="molecule type" value="Genomic_DNA"/>
</dbReference>
<proteinExistence type="predicted"/>
<accession>D2U2D8</accession>
<feature type="domain" description="Bacteriophage CI repressor C-terminal" evidence="2">
    <location>
        <begin position="92"/>
        <end position="194"/>
    </location>
</feature>
<dbReference type="GO" id="GO:0045892">
    <property type="term" value="P:negative regulation of DNA-templated transcription"/>
    <property type="evidence" value="ECO:0007669"/>
    <property type="project" value="InterPro"/>
</dbReference>
<sequence length="199" mass="22598">MDLNMATFELQMDSDSTPVLDRIIEAYGFSSKITLAQHFNMAASSLSSRYRRGGFPADLVVQCMAETGVSLQWLATGHGKKFDDEELDILRLKKYKIIDGEEFDSGIGIFDKAFFKQGVPFPSEPIMVQDGQNYFIVDRKFGEVYDGKWLVRIDDKISIRELTRMPMQRVRVSGVGMAFDCDLIALTILGRVIKKIKDY</sequence>
<dbReference type="AlphaFoldDB" id="D2U2D8"/>
<dbReference type="Pfam" id="PF07022">
    <property type="entry name" value="Phage_CI_repr"/>
    <property type="match status" value="1"/>
</dbReference>
<dbReference type="InterPro" id="IPR010744">
    <property type="entry name" value="Phage_CI_N"/>
</dbReference>
<feature type="domain" description="Bacteriophage CI repressor N-terminal" evidence="1">
    <location>
        <begin position="19"/>
        <end position="82"/>
    </location>
</feature>
<organism evidence="3">
    <name type="scientific">Arsenophonus nasoniae</name>
    <name type="common">son-killer infecting Nasonia vitripennis</name>
    <dbReference type="NCBI Taxonomy" id="638"/>
    <lineage>
        <taxon>Bacteria</taxon>
        <taxon>Pseudomonadati</taxon>
        <taxon>Pseudomonadota</taxon>
        <taxon>Gammaproteobacteria</taxon>
        <taxon>Enterobacterales</taxon>
        <taxon>Morganellaceae</taxon>
        <taxon>Arsenophonus</taxon>
    </lineage>
</organism>
<dbReference type="InterPro" id="IPR010982">
    <property type="entry name" value="Lambda_DNA-bd_dom_sf"/>
</dbReference>
<dbReference type="InterPro" id="IPR032499">
    <property type="entry name" value="Phage_CI_C"/>
</dbReference>
<dbReference type="Gene3D" id="2.10.109.10">
    <property type="entry name" value="Umud Fragment, subunit A"/>
    <property type="match status" value="1"/>
</dbReference>
<evidence type="ECO:0000313" key="3">
    <source>
        <dbReference type="EMBL" id="CBA75176.1"/>
    </source>
</evidence>
<dbReference type="GO" id="GO:0051259">
    <property type="term" value="P:protein complex oligomerization"/>
    <property type="evidence" value="ECO:0007669"/>
    <property type="project" value="InterPro"/>
</dbReference>
<reference evidence="3" key="1">
    <citation type="journal article" date="2010" name="Insect Mol. Biol.">
        <title>The draft genome sequence of Arsenophonus nasoniae, son-killer bacterium of Nasonia vitripennis, reveals genes associated with virulence and symbiosis.</title>
        <authorList>
            <person name="Wilkes T."/>
            <person name="Darby A.C."/>
            <person name="Choi J."/>
            <person name="Colborne J.K."/>
            <person name="Werren J.H."/>
            <person name="Hurst G.D.D."/>
        </authorList>
    </citation>
    <scope>NUCLEOTIDE SEQUENCE</scope>
</reference>
<protein>
    <submittedName>
        <fullName evidence="3">Phage transcriptional regulator</fullName>
    </submittedName>
</protein>
<evidence type="ECO:0000259" key="1">
    <source>
        <dbReference type="Pfam" id="PF07022"/>
    </source>
</evidence>
<evidence type="ECO:0000259" key="2">
    <source>
        <dbReference type="Pfam" id="PF16452"/>
    </source>
</evidence>